<dbReference type="GO" id="GO:0005524">
    <property type="term" value="F:ATP binding"/>
    <property type="evidence" value="ECO:0007669"/>
    <property type="project" value="InterPro"/>
</dbReference>
<dbReference type="Pfam" id="PF13541">
    <property type="entry name" value="ChlI"/>
    <property type="match status" value="1"/>
</dbReference>
<reference evidence="3 4" key="1">
    <citation type="journal article" date="2017" name="Environ. Microbiol. Rep.">
        <title>Genetic diversity of marine anaerobic ammonium-oxidizing bacteria as revealed by genomic and proteomic analyses of 'Candidatus Scalindua japonica'.</title>
        <authorList>
            <person name="Oshiki M."/>
            <person name="Mizuto K."/>
            <person name="Kimura Z."/>
            <person name="Kindaichi T."/>
            <person name="Satoh H."/>
            <person name="Okabe S."/>
        </authorList>
    </citation>
    <scope>NUCLEOTIDE SEQUENCE [LARGE SCALE GENOMIC DNA]</scope>
    <source>
        <strain evidence="4">husup-a2</strain>
    </source>
</reference>
<evidence type="ECO:0000313" key="4">
    <source>
        <dbReference type="Proteomes" id="UP000218542"/>
    </source>
</evidence>
<dbReference type="InterPro" id="IPR045006">
    <property type="entry name" value="CHLI-like"/>
</dbReference>
<dbReference type="InterPro" id="IPR025158">
    <property type="entry name" value="Mg_chelat-rel_C"/>
</dbReference>
<comment type="caution">
    <text evidence="3">The sequence shown here is derived from an EMBL/GenBank/DDBJ whole genome shotgun (WGS) entry which is preliminary data.</text>
</comment>
<dbReference type="AlphaFoldDB" id="A0A286TVF1"/>
<dbReference type="PANTHER" id="PTHR32039">
    <property type="entry name" value="MAGNESIUM-CHELATASE SUBUNIT CHLI"/>
    <property type="match status" value="1"/>
</dbReference>
<dbReference type="Proteomes" id="UP000218542">
    <property type="component" value="Unassembled WGS sequence"/>
</dbReference>
<dbReference type="EMBL" id="BAOS01000004">
    <property type="protein sequence ID" value="GAX59900.1"/>
    <property type="molecule type" value="Genomic_DNA"/>
</dbReference>
<keyword evidence="4" id="KW-1185">Reference proteome</keyword>
<dbReference type="Pfam" id="PF13335">
    <property type="entry name" value="Mg_chelatase_C"/>
    <property type="match status" value="1"/>
</dbReference>
<organism evidence="3 4">
    <name type="scientific">Candidatus Scalindua japonica</name>
    <dbReference type="NCBI Taxonomy" id="1284222"/>
    <lineage>
        <taxon>Bacteria</taxon>
        <taxon>Pseudomonadati</taxon>
        <taxon>Planctomycetota</taxon>
        <taxon>Candidatus Brocadiia</taxon>
        <taxon>Candidatus Brocadiales</taxon>
        <taxon>Candidatus Scalinduaceae</taxon>
        <taxon>Candidatus Scalindua</taxon>
    </lineage>
</organism>
<feature type="domain" description="Magnesium chelatase ChlI-like catalytic" evidence="1">
    <location>
        <begin position="430"/>
        <end position="477"/>
    </location>
</feature>
<feature type="domain" description="Mg chelatase-related protein C-terminal" evidence="2">
    <location>
        <begin position="488"/>
        <end position="579"/>
    </location>
</feature>
<dbReference type="OrthoDB" id="9813147at2"/>
<accession>A0A286TVF1</accession>
<protein>
    <submittedName>
        <fullName evidence="3">ATPase</fullName>
    </submittedName>
</protein>
<feature type="domain" description="Magnesium chelatase ChlI-like catalytic" evidence="1">
    <location>
        <begin position="252"/>
        <end position="417"/>
    </location>
</feature>
<dbReference type="InterPro" id="IPR000523">
    <property type="entry name" value="Mg_chelatse_chII-like_cat_dom"/>
</dbReference>
<evidence type="ECO:0000313" key="3">
    <source>
        <dbReference type="EMBL" id="GAX59900.1"/>
    </source>
</evidence>
<evidence type="ECO:0000259" key="2">
    <source>
        <dbReference type="Pfam" id="PF13335"/>
    </source>
</evidence>
<dbReference type="Gene3D" id="3.40.50.300">
    <property type="entry name" value="P-loop containing nucleotide triphosphate hydrolases"/>
    <property type="match status" value="1"/>
</dbReference>
<sequence>MEIYGADISGIEGQLIRFKAVREENKHGATLLGLAQKVVREGYVRAVKAIESLGGEWDVVNNQGYTIDLHPAETPKSSSGLDLPIAIMLLQACILQDDERLRILISKLKDKLDKILHKPTEDKRKEQILNEIEKLVKQRENILKYKQRIKENKGKYLLIGTLDIIDGMVESPERGIFGMISATKNNFNVIVPEDAEIQASVISKSKKNCNFYKVNNLQEVWNILLNISPPRKVKYSEAKAVKKKINRYVPNLKSIEGVSKAKYAMTIALAGGHNILLVGPPGQGKTMLSMAAVELLPKMGTKEVFELNKIFSAKGELKGNEVVVSRPFQEANNNITEAALFGGGRPLVPGLISLAHRGILYFDEINQCKGHIIENLRIPLNDKIYKISRVQETIEYPCNFILAAAMNPCHCGWYNHYSCPECKSIFFGQDNRCETHPTTKLLSKCTCTFRTIEQYKNKMSKPLLDRIDLKVFVSSFDINKLYTFDYATTTVRRKIQKARETQQQRYKSRSSIICNGDVPDKSQMEGVDESIIKYLTEISRKLNIDTKRTEVKSLLVARTIADIELSNRIKKEHLDKAIDLMGIKNHYFCDL</sequence>
<name>A0A286TVF1_9BACT</name>
<gene>
    <name evidence="3" type="ORF">SCALIN_C04_0388</name>
</gene>
<proteinExistence type="predicted"/>
<dbReference type="InterPro" id="IPR027417">
    <property type="entry name" value="P-loop_NTPase"/>
</dbReference>
<dbReference type="PANTHER" id="PTHR32039:SF7">
    <property type="entry name" value="COMPETENCE PROTEIN COMM"/>
    <property type="match status" value="1"/>
</dbReference>
<evidence type="ECO:0000259" key="1">
    <source>
        <dbReference type="Pfam" id="PF01078"/>
    </source>
</evidence>
<dbReference type="RefSeq" id="WP_096893024.1">
    <property type="nucleotide sequence ID" value="NZ_BAOS01000004.1"/>
</dbReference>
<dbReference type="Pfam" id="PF01078">
    <property type="entry name" value="Mg_chelatase"/>
    <property type="match status" value="2"/>
</dbReference>
<dbReference type="SUPFAM" id="SSF52540">
    <property type="entry name" value="P-loop containing nucleoside triphosphate hydrolases"/>
    <property type="match status" value="1"/>
</dbReference>